<dbReference type="Pfam" id="PF07085">
    <property type="entry name" value="DRTGG"/>
    <property type="match status" value="1"/>
</dbReference>
<dbReference type="InterPro" id="IPR028979">
    <property type="entry name" value="Ser_kin/Pase_Hpr-like_N_sf"/>
</dbReference>
<evidence type="ECO:0000256" key="2">
    <source>
        <dbReference type="ARBA" id="ARBA00012146"/>
    </source>
</evidence>
<keyword evidence="8" id="KW-0129">CBS domain</keyword>
<sequence>MGTQEKIFVIGHKNPDTDSICSAIAYADIKNQKSLVKKYIPKRAGQINEETQYVLKRFGVQPPAYLGNIGTQVKDMDIRVSPEADKSMSLKNAWDMMQENSIVSLPIRDKDGELEGLVTIGDIAKTYMDTTDSYFLSNARTQYRRIAETLSGKVVEGNEHAYFVKGKVLVGTANPQVLKEFVKEDDMVIMGNREEDHIQAIRLNVSCIIVGMGVEVSQKVLSLAHEKNIVVITSPCDSFTIARLINQSIPLRFVMKRDNLVTFNTEDFTDDIQDVMIKHRHRAFPVINKRGKCVGTISRRNFLDMHRKKVILVDHNEKDQAVDNIDKAEIVEIIDHHKLGSLETMKPISFRNEPVGCTATILYKIYGEERLEIPPKIAGLLCAAIISDTLMFRSPTCTQQDKIAASALALIADIKIEEFAKEMFKAGSNLKDKSPEEIFYQDYKKFIAEGNVTFGVGQISSMDKDELLEIKERLEPFMVSECGRHGVTRVYFMLTNILDESTMLLYYGEGSREMAESAFHIEPENGAFMLPGVVSRKKQIIPAMMEAAQLMTNEYA</sequence>
<dbReference type="InterPro" id="IPR038222">
    <property type="entry name" value="DHHA2_dom_sf"/>
</dbReference>
<evidence type="ECO:0000256" key="5">
    <source>
        <dbReference type="ARBA" id="ARBA00023211"/>
    </source>
</evidence>
<dbReference type="InterPro" id="IPR000644">
    <property type="entry name" value="CBS_dom"/>
</dbReference>
<dbReference type="InterPro" id="IPR010766">
    <property type="entry name" value="DRTGG"/>
</dbReference>
<evidence type="ECO:0000256" key="4">
    <source>
        <dbReference type="ARBA" id="ARBA00022801"/>
    </source>
</evidence>
<evidence type="ECO:0000256" key="8">
    <source>
        <dbReference type="PROSITE-ProRule" id="PRU00703"/>
    </source>
</evidence>
<dbReference type="PANTHER" id="PTHR12112:SF22">
    <property type="entry name" value="MANGANESE-DEPENDENT INORGANIC PYROPHOSPHATASE-RELATED"/>
    <property type="match status" value="1"/>
</dbReference>
<reference evidence="10 11" key="1">
    <citation type="journal article" date="2021" name="ISME Commun">
        <title>Automated analysis of genomic sequences facilitates high-throughput and comprehensive description of bacteria.</title>
        <authorList>
            <person name="Hitch T.C.A."/>
        </authorList>
    </citation>
    <scope>NUCLEOTIDE SEQUENCE [LARGE SCALE GENOMIC DNA]</scope>
    <source>
        <strain evidence="10 11">Sanger_23</strain>
    </source>
</reference>
<dbReference type="SUPFAM" id="SSF54631">
    <property type="entry name" value="CBS-domain pair"/>
    <property type="match status" value="1"/>
</dbReference>
<proteinExistence type="predicted"/>
<gene>
    <name evidence="10" type="ORF">OCV61_12975</name>
</gene>
<keyword evidence="3" id="KW-0479">Metal-binding</keyword>
<dbReference type="SMART" id="SM00116">
    <property type="entry name" value="CBS"/>
    <property type="match status" value="2"/>
</dbReference>
<feature type="domain" description="CBS" evidence="9">
    <location>
        <begin position="255"/>
        <end position="313"/>
    </location>
</feature>
<accession>A0ABT2TY05</accession>
<keyword evidence="4 10" id="KW-0378">Hydrolase</keyword>
<comment type="caution">
    <text evidence="10">The sequence shown here is derived from an EMBL/GenBank/DDBJ whole genome shotgun (WGS) entry which is preliminary data.</text>
</comment>
<evidence type="ECO:0000313" key="10">
    <source>
        <dbReference type="EMBL" id="MCU6766319.1"/>
    </source>
</evidence>
<keyword evidence="11" id="KW-1185">Reference proteome</keyword>
<dbReference type="NCBIfam" id="NF011443">
    <property type="entry name" value="PRK14869.1-5"/>
    <property type="match status" value="1"/>
</dbReference>
<dbReference type="InterPro" id="IPR001667">
    <property type="entry name" value="DDH_dom"/>
</dbReference>
<dbReference type="PANTHER" id="PTHR12112">
    <property type="entry name" value="BNIP - RELATED"/>
    <property type="match status" value="1"/>
</dbReference>
<dbReference type="GO" id="GO:0004427">
    <property type="term" value="F:inorganic diphosphate phosphatase activity"/>
    <property type="evidence" value="ECO:0007669"/>
    <property type="project" value="UniProtKB-EC"/>
</dbReference>
<dbReference type="PROSITE" id="PS51371">
    <property type="entry name" value="CBS"/>
    <property type="match status" value="2"/>
</dbReference>
<evidence type="ECO:0000256" key="7">
    <source>
        <dbReference type="ARBA" id="ARBA00047820"/>
    </source>
</evidence>
<keyword evidence="5" id="KW-0464">Manganese</keyword>
<dbReference type="Pfam" id="PF01368">
    <property type="entry name" value="DHH"/>
    <property type="match status" value="1"/>
</dbReference>
<evidence type="ECO:0000256" key="3">
    <source>
        <dbReference type="ARBA" id="ARBA00022723"/>
    </source>
</evidence>
<dbReference type="Gene3D" id="3.10.580.10">
    <property type="entry name" value="CBS-domain"/>
    <property type="match status" value="1"/>
</dbReference>
<dbReference type="Pfam" id="PF02833">
    <property type="entry name" value="DHHA2"/>
    <property type="match status" value="1"/>
</dbReference>
<evidence type="ECO:0000259" key="9">
    <source>
        <dbReference type="PROSITE" id="PS51371"/>
    </source>
</evidence>
<protein>
    <recommendedName>
        <fullName evidence="2">inorganic diphosphatase</fullName>
        <ecNumber evidence="2">3.6.1.1</ecNumber>
    </recommendedName>
    <alternativeName>
        <fullName evidence="6">Pyrophosphate phospho-hydrolase</fullName>
    </alternativeName>
</protein>
<dbReference type="SMART" id="SM01131">
    <property type="entry name" value="DHHA2"/>
    <property type="match status" value="1"/>
</dbReference>
<dbReference type="NCBIfam" id="NF011442">
    <property type="entry name" value="PRK14869.1-4"/>
    <property type="match status" value="1"/>
</dbReference>
<dbReference type="SUPFAM" id="SSF75138">
    <property type="entry name" value="HprK N-terminal domain-like"/>
    <property type="match status" value="1"/>
</dbReference>
<evidence type="ECO:0000256" key="1">
    <source>
        <dbReference type="ARBA" id="ARBA00001936"/>
    </source>
</evidence>
<dbReference type="InterPro" id="IPR046342">
    <property type="entry name" value="CBS_dom_sf"/>
</dbReference>
<dbReference type="Gene3D" id="3.40.1390.20">
    <property type="entry name" value="HprK N-terminal domain-like"/>
    <property type="match status" value="1"/>
</dbReference>
<name>A0ABT2TY05_9FIRM</name>
<dbReference type="Proteomes" id="UP001652409">
    <property type="component" value="Unassembled WGS sequence"/>
</dbReference>
<dbReference type="InterPro" id="IPR004097">
    <property type="entry name" value="DHHA2"/>
</dbReference>
<evidence type="ECO:0000313" key="11">
    <source>
        <dbReference type="Proteomes" id="UP001652409"/>
    </source>
</evidence>
<dbReference type="Gene3D" id="3.10.310.20">
    <property type="entry name" value="DHHA2 domain"/>
    <property type="match status" value="1"/>
</dbReference>
<dbReference type="NCBIfam" id="NF003877">
    <property type="entry name" value="PRK05427.1"/>
    <property type="match status" value="1"/>
</dbReference>
<dbReference type="EMBL" id="JAOQJL010000028">
    <property type="protein sequence ID" value="MCU6766319.1"/>
    <property type="molecule type" value="Genomic_DNA"/>
</dbReference>
<comment type="catalytic activity">
    <reaction evidence="7">
        <text>diphosphate + H2O = 2 phosphate + H(+)</text>
        <dbReference type="Rhea" id="RHEA:24576"/>
        <dbReference type="ChEBI" id="CHEBI:15377"/>
        <dbReference type="ChEBI" id="CHEBI:15378"/>
        <dbReference type="ChEBI" id="CHEBI:33019"/>
        <dbReference type="ChEBI" id="CHEBI:43474"/>
        <dbReference type="EC" id="3.6.1.1"/>
    </reaction>
</comment>
<comment type="cofactor">
    <cofactor evidence="1">
        <name>Mn(2+)</name>
        <dbReference type="ChEBI" id="CHEBI:29035"/>
    </cofactor>
</comment>
<organism evidence="10 11">
    <name type="scientific">Blautia ammoniilytica</name>
    <dbReference type="NCBI Taxonomy" id="2981782"/>
    <lineage>
        <taxon>Bacteria</taxon>
        <taxon>Bacillati</taxon>
        <taxon>Bacillota</taxon>
        <taxon>Clostridia</taxon>
        <taxon>Lachnospirales</taxon>
        <taxon>Lachnospiraceae</taxon>
        <taxon>Blautia</taxon>
    </lineage>
</organism>
<dbReference type="InterPro" id="IPR038763">
    <property type="entry name" value="DHH_sf"/>
</dbReference>
<dbReference type="Pfam" id="PF00571">
    <property type="entry name" value="CBS"/>
    <property type="match status" value="2"/>
</dbReference>
<feature type="domain" description="CBS" evidence="9">
    <location>
        <begin position="72"/>
        <end position="133"/>
    </location>
</feature>
<evidence type="ECO:0000256" key="6">
    <source>
        <dbReference type="ARBA" id="ARBA00032535"/>
    </source>
</evidence>
<dbReference type="SUPFAM" id="SSF64182">
    <property type="entry name" value="DHH phosphoesterases"/>
    <property type="match status" value="1"/>
</dbReference>
<dbReference type="RefSeq" id="WP_158422152.1">
    <property type="nucleotide sequence ID" value="NZ_JAOQJL010000028.1"/>
</dbReference>
<dbReference type="EC" id="3.6.1.1" evidence="2"/>